<sequence>MSSGRGRVITSSPPKVEQRPTKTTSSRNVTDDNETLLYWKSNINTISSMPRCQGERTKDYISD</sequence>
<accession>A0AA36MCB4</accession>
<feature type="compositionally biased region" description="Polar residues" evidence="1">
    <location>
        <begin position="1"/>
        <end position="13"/>
    </location>
</feature>
<evidence type="ECO:0000256" key="1">
    <source>
        <dbReference type="SAM" id="MobiDB-lite"/>
    </source>
</evidence>
<protein>
    <submittedName>
        <fullName evidence="2">Uncharacterized protein</fullName>
    </submittedName>
</protein>
<evidence type="ECO:0000313" key="2">
    <source>
        <dbReference type="EMBL" id="CAJ0605330.1"/>
    </source>
</evidence>
<dbReference type="AlphaFoldDB" id="A0AA36MCB4"/>
<comment type="caution">
    <text evidence="2">The sequence shown here is derived from an EMBL/GenBank/DDBJ whole genome shotgun (WGS) entry which is preliminary data.</text>
</comment>
<dbReference type="EMBL" id="CATQJL010000316">
    <property type="protein sequence ID" value="CAJ0605330.1"/>
    <property type="molecule type" value="Genomic_DNA"/>
</dbReference>
<organism evidence="2 3">
    <name type="scientific">Cylicocyclus nassatus</name>
    <name type="common">Nematode worm</name>
    <dbReference type="NCBI Taxonomy" id="53992"/>
    <lineage>
        <taxon>Eukaryota</taxon>
        <taxon>Metazoa</taxon>
        <taxon>Ecdysozoa</taxon>
        <taxon>Nematoda</taxon>
        <taxon>Chromadorea</taxon>
        <taxon>Rhabditida</taxon>
        <taxon>Rhabditina</taxon>
        <taxon>Rhabditomorpha</taxon>
        <taxon>Strongyloidea</taxon>
        <taxon>Strongylidae</taxon>
        <taxon>Cylicocyclus</taxon>
    </lineage>
</organism>
<feature type="region of interest" description="Disordered" evidence="1">
    <location>
        <begin position="1"/>
        <end position="32"/>
    </location>
</feature>
<dbReference type="Proteomes" id="UP001176961">
    <property type="component" value="Unassembled WGS sequence"/>
</dbReference>
<reference evidence="2" key="1">
    <citation type="submission" date="2023-07" db="EMBL/GenBank/DDBJ databases">
        <authorList>
            <consortium name="CYATHOMIX"/>
        </authorList>
    </citation>
    <scope>NUCLEOTIDE SEQUENCE</scope>
    <source>
        <strain evidence="2">N/A</strain>
    </source>
</reference>
<name>A0AA36MCB4_CYLNA</name>
<keyword evidence="3" id="KW-1185">Reference proteome</keyword>
<proteinExistence type="predicted"/>
<evidence type="ECO:0000313" key="3">
    <source>
        <dbReference type="Proteomes" id="UP001176961"/>
    </source>
</evidence>
<gene>
    <name evidence="2" type="ORF">CYNAS_LOCUS17313</name>
</gene>